<feature type="signal peptide" evidence="1">
    <location>
        <begin position="1"/>
        <end position="19"/>
    </location>
</feature>
<reference evidence="2 3" key="1">
    <citation type="journal article" date="2014" name="Genome Announc.">
        <title>Draft genome sequences of eight enterohepatic helicobacter species isolated from both laboratory and wild rodents.</title>
        <authorList>
            <person name="Sheh A."/>
            <person name="Shen Z."/>
            <person name="Fox J.G."/>
        </authorList>
    </citation>
    <scope>NUCLEOTIDE SEQUENCE [LARGE SCALE GENOMIC DNA]</scope>
    <source>
        <strain evidence="2 3">ATCC 700114</strain>
    </source>
</reference>
<dbReference type="EMBL" id="JRPL02000086">
    <property type="protein sequence ID" value="TLD79016.1"/>
    <property type="molecule type" value="Genomic_DNA"/>
</dbReference>
<accession>A0A099VA50</accession>
<evidence type="ECO:0000313" key="3">
    <source>
        <dbReference type="Proteomes" id="UP000029878"/>
    </source>
</evidence>
<name>A0A099VA50_9HELI</name>
<keyword evidence="1" id="KW-0732">Signal</keyword>
<dbReference type="Proteomes" id="UP000029878">
    <property type="component" value="Unassembled WGS sequence"/>
</dbReference>
<proteinExistence type="predicted"/>
<organism evidence="2 3">
    <name type="scientific">Helicobacter trogontum</name>
    <dbReference type="NCBI Taxonomy" id="50960"/>
    <lineage>
        <taxon>Bacteria</taxon>
        <taxon>Pseudomonadati</taxon>
        <taxon>Campylobacterota</taxon>
        <taxon>Epsilonproteobacteria</taxon>
        <taxon>Campylobacterales</taxon>
        <taxon>Helicobacteraceae</taxon>
        <taxon>Helicobacter</taxon>
    </lineage>
</organism>
<dbReference type="OrthoDB" id="9890868at2"/>
<evidence type="ECO:0000313" key="2">
    <source>
        <dbReference type="EMBL" id="TLD79016.1"/>
    </source>
</evidence>
<gene>
    <name evidence="2" type="ORF">LS81_010935</name>
</gene>
<comment type="caution">
    <text evidence="2">The sequence shown here is derived from an EMBL/GenBank/DDBJ whole genome shotgun (WGS) entry which is preliminary data.</text>
</comment>
<dbReference type="AlphaFoldDB" id="A0A099VA50"/>
<dbReference type="RefSeq" id="WP_034347347.1">
    <property type="nucleotide sequence ID" value="NZ_JRPL02000086.1"/>
</dbReference>
<protein>
    <submittedName>
        <fullName evidence="2">Uncharacterized protein</fullName>
    </submittedName>
</protein>
<sequence length="151" mass="17568">MKSCIFISILSLSLGSVMIANDVKNWDWHYTDCNFKNEIDPSKTDTENCGMPTMIVIKAKNIQQAYHLLLLHEKYDKELLPNNLPTTNYTYTYIEYVLDGVEFKNVATFVWHDKHKLHIKIEFADGCTNQYFTFFDLGNNQIKIVEQNASC</sequence>
<evidence type="ECO:0000256" key="1">
    <source>
        <dbReference type="SAM" id="SignalP"/>
    </source>
</evidence>
<feature type="chain" id="PRO_5014220039" evidence="1">
    <location>
        <begin position="20"/>
        <end position="151"/>
    </location>
</feature>